<proteinExistence type="inferred from homology"/>
<gene>
    <name evidence="11" type="ORF">ACFOSS_09755</name>
</gene>
<evidence type="ECO:0000313" key="11">
    <source>
        <dbReference type="EMBL" id="MFC3913749.1"/>
    </source>
</evidence>
<evidence type="ECO:0000259" key="9">
    <source>
        <dbReference type="PROSITE" id="PS50111"/>
    </source>
</evidence>
<dbReference type="EMBL" id="JBHSAF010000012">
    <property type="protein sequence ID" value="MFC3913749.1"/>
    <property type="molecule type" value="Genomic_DNA"/>
</dbReference>
<feature type="domain" description="Methyl-accepting transducer" evidence="9">
    <location>
        <begin position="392"/>
        <end position="628"/>
    </location>
</feature>
<keyword evidence="3 8" id="KW-1133">Transmembrane helix</keyword>
<evidence type="ECO:0000256" key="8">
    <source>
        <dbReference type="SAM" id="Phobius"/>
    </source>
</evidence>
<evidence type="ECO:0000256" key="7">
    <source>
        <dbReference type="PROSITE-ProRule" id="PRU00284"/>
    </source>
</evidence>
<dbReference type="RefSeq" id="WP_377152153.1">
    <property type="nucleotide sequence ID" value="NZ_JBHSAF010000012.1"/>
</dbReference>
<dbReference type="PANTHER" id="PTHR32089:SF119">
    <property type="entry name" value="METHYL-ACCEPTING CHEMOTAXIS PROTEIN CTPL"/>
    <property type="match status" value="1"/>
</dbReference>
<organism evidence="11 12">
    <name type="scientific">Pseudaeromonas sharmana</name>
    <dbReference type="NCBI Taxonomy" id="328412"/>
    <lineage>
        <taxon>Bacteria</taxon>
        <taxon>Pseudomonadati</taxon>
        <taxon>Pseudomonadota</taxon>
        <taxon>Gammaproteobacteria</taxon>
        <taxon>Aeromonadales</taxon>
        <taxon>Aeromonadaceae</taxon>
        <taxon>Pseudaeromonas</taxon>
    </lineage>
</organism>
<evidence type="ECO:0000256" key="4">
    <source>
        <dbReference type="ARBA" id="ARBA00023136"/>
    </source>
</evidence>
<dbReference type="SMART" id="SM00283">
    <property type="entry name" value="MA"/>
    <property type="match status" value="1"/>
</dbReference>
<name>A0ABV8CP31_9GAMM</name>
<dbReference type="Gene3D" id="6.10.340.10">
    <property type="match status" value="1"/>
</dbReference>
<dbReference type="SUPFAM" id="SSF58104">
    <property type="entry name" value="Methyl-accepting chemotaxis protein (MCP) signaling domain"/>
    <property type="match status" value="1"/>
</dbReference>
<dbReference type="Gene3D" id="1.10.287.950">
    <property type="entry name" value="Methyl-accepting chemotaxis protein"/>
    <property type="match status" value="1"/>
</dbReference>
<protein>
    <submittedName>
        <fullName evidence="11">Methyl-accepting chemotaxis protein</fullName>
    </submittedName>
</protein>
<evidence type="ECO:0000256" key="6">
    <source>
        <dbReference type="ARBA" id="ARBA00029447"/>
    </source>
</evidence>
<feature type="transmembrane region" description="Helical" evidence="8">
    <location>
        <begin position="292"/>
        <end position="313"/>
    </location>
</feature>
<comment type="subcellular location">
    <subcellularLocation>
        <location evidence="1">Membrane</location>
        <topology evidence="1">Multi-pass membrane protein</topology>
    </subcellularLocation>
</comment>
<dbReference type="PROSITE" id="PS50111">
    <property type="entry name" value="CHEMOTAXIS_TRANSDUC_2"/>
    <property type="match status" value="1"/>
</dbReference>
<reference evidence="12" key="1">
    <citation type="journal article" date="2019" name="Int. J. Syst. Evol. Microbiol.">
        <title>The Global Catalogue of Microorganisms (GCM) 10K type strain sequencing project: providing services to taxonomists for standard genome sequencing and annotation.</title>
        <authorList>
            <consortium name="The Broad Institute Genomics Platform"/>
            <consortium name="The Broad Institute Genome Sequencing Center for Infectious Disease"/>
            <person name="Wu L."/>
            <person name="Ma J."/>
        </authorList>
    </citation>
    <scope>NUCLEOTIDE SEQUENCE [LARGE SCALE GENOMIC DNA]</scope>
    <source>
        <strain evidence="12">CCUG 54939</strain>
    </source>
</reference>
<comment type="similarity">
    <text evidence="6">Belongs to the methyl-accepting chemotaxis (MCP) protein family.</text>
</comment>
<evidence type="ECO:0000256" key="1">
    <source>
        <dbReference type="ARBA" id="ARBA00004141"/>
    </source>
</evidence>
<dbReference type="InterPro" id="IPR004089">
    <property type="entry name" value="MCPsignal_dom"/>
</dbReference>
<evidence type="ECO:0000256" key="5">
    <source>
        <dbReference type="ARBA" id="ARBA00023224"/>
    </source>
</evidence>
<dbReference type="PROSITE" id="PS50885">
    <property type="entry name" value="HAMP"/>
    <property type="match status" value="1"/>
</dbReference>
<dbReference type="PANTHER" id="PTHR32089">
    <property type="entry name" value="METHYL-ACCEPTING CHEMOTAXIS PROTEIN MCPB"/>
    <property type="match status" value="1"/>
</dbReference>
<dbReference type="Proteomes" id="UP001595692">
    <property type="component" value="Unassembled WGS sequence"/>
</dbReference>
<keyword evidence="2 8" id="KW-0812">Transmembrane</keyword>
<keyword evidence="4 8" id="KW-0472">Membrane</keyword>
<dbReference type="Pfam" id="PF00015">
    <property type="entry name" value="MCPsignal"/>
    <property type="match status" value="1"/>
</dbReference>
<evidence type="ECO:0000259" key="10">
    <source>
        <dbReference type="PROSITE" id="PS50885"/>
    </source>
</evidence>
<keyword evidence="5 7" id="KW-0807">Transducer</keyword>
<dbReference type="InterPro" id="IPR003660">
    <property type="entry name" value="HAMP_dom"/>
</dbReference>
<feature type="domain" description="HAMP" evidence="10">
    <location>
        <begin position="316"/>
        <end position="369"/>
    </location>
</feature>
<accession>A0ABV8CP31</accession>
<evidence type="ECO:0000256" key="3">
    <source>
        <dbReference type="ARBA" id="ARBA00022989"/>
    </source>
</evidence>
<evidence type="ECO:0000256" key="2">
    <source>
        <dbReference type="ARBA" id="ARBA00022692"/>
    </source>
</evidence>
<evidence type="ECO:0000313" key="12">
    <source>
        <dbReference type="Proteomes" id="UP001595692"/>
    </source>
</evidence>
<keyword evidence="12" id="KW-1185">Reference proteome</keyword>
<comment type="caution">
    <text evidence="11">The sequence shown here is derived from an EMBL/GenBank/DDBJ whole genome shotgun (WGS) entry which is preliminary data.</text>
</comment>
<sequence>MKIARFSLFSSLLLLLLASLLCAALWLATQQRQQQQLERQQYSALSQSISQQVQREISDYLLSGDSSRLSSAQAQLQQARSQLEQLPPGDSAALLQALQQLHTKLGGEYLAAGKLSGNVQQLLQHAESELMSQLGSLNRYALQAKNEQGAAYLRLVAGMAQDVAKLAQLRENLMQRQDSRLLSSIQFQLSTLQQQQQALAALPLLGITAASEDEIPALGEPEVASDLGEEPKAELASLIARYPKELENTRTLLERQQQMKQHLKADFASVETALAALGQLLEQRHQQRLQEIGYGLIALAAVLVLFALLSFWFQQRLVVSRLSTLRDAFARLVATGRPEPLPVQHRQSELGEIASNFNQLMALLEQQQLHKSQQLEQISGTLDGMVSQVSDIRDHASAADREVTAAEQMMTLLQQLANEVHQVASDMAEHATHNEQSMLHSQSLVHALQGATRQTGQAIESSQVSLQQLDASMGRATAIIDVISHIAEQTNLLALNAAIEAARAGEAGRGFAVVADEVRHLSASTQQSLGQILTIFEQLKQASLQLSQTIHAIAGAAQAQQQHADGLLATSLVVRDNAQSSAVVAAQGAGNAHSQLEQLMHFGEMMHRLRQQSARMSQQSEAVAQNIREQAQRITATLDSDIGSVA</sequence>